<keyword evidence="3" id="KW-1185">Reference proteome</keyword>
<accession>A0A2Z6S570</accession>
<reference evidence="1 3" key="1">
    <citation type="submission" date="2017-11" db="EMBL/GenBank/DDBJ databases">
        <title>The genome of Rhizophagus clarus HR1 reveals common genetic basis of auxotrophy among arbuscular mycorrhizal fungi.</title>
        <authorList>
            <person name="Kobayashi Y."/>
        </authorList>
    </citation>
    <scope>NUCLEOTIDE SEQUENCE [LARGE SCALE GENOMIC DNA]</scope>
    <source>
        <strain evidence="1 3">HR1</strain>
    </source>
</reference>
<dbReference type="Proteomes" id="UP000615446">
    <property type="component" value="Unassembled WGS sequence"/>
</dbReference>
<proteinExistence type="predicted"/>
<comment type="caution">
    <text evidence="1">The sequence shown here is derived from an EMBL/GenBank/DDBJ whole genome shotgun (WGS) entry which is preliminary data.</text>
</comment>
<dbReference type="EMBL" id="BEXD01004391">
    <property type="protein sequence ID" value="GBC10498.1"/>
    <property type="molecule type" value="Genomic_DNA"/>
</dbReference>
<dbReference type="AlphaFoldDB" id="A0A2Z6S570"/>
<dbReference type="OrthoDB" id="2308483at2759"/>
<evidence type="ECO:0000313" key="1">
    <source>
        <dbReference type="EMBL" id="GBC10498.1"/>
    </source>
</evidence>
<organism evidence="1 3">
    <name type="scientific">Rhizophagus clarus</name>
    <dbReference type="NCBI Taxonomy" id="94130"/>
    <lineage>
        <taxon>Eukaryota</taxon>
        <taxon>Fungi</taxon>
        <taxon>Fungi incertae sedis</taxon>
        <taxon>Mucoromycota</taxon>
        <taxon>Glomeromycotina</taxon>
        <taxon>Glomeromycetes</taxon>
        <taxon>Glomerales</taxon>
        <taxon>Glomeraceae</taxon>
        <taxon>Rhizophagus</taxon>
    </lineage>
</organism>
<protein>
    <submittedName>
        <fullName evidence="1">Uncharacterized protein</fullName>
    </submittedName>
</protein>
<name>A0A2Z6S570_9GLOM</name>
<sequence>MSDNNITRVRGCTTINDLTQLTCPASDYSNDNFRMAFFYNPPGDYQIYHIICELTRENIDSHSDHIFYYNLNDKMFYQITCRLISHSLIVQFLNKKIYGIEFRQSEEPQQEFLTFSNLQKDNLEFHLKELLSNHLMTKQINKETDVSSEVDKKITAQPKL</sequence>
<gene>
    <name evidence="2" type="ORF">RCL2_000135800</name>
    <name evidence="1" type="ORF">RclHR1_09690003</name>
</gene>
<evidence type="ECO:0000313" key="3">
    <source>
        <dbReference type="Proteomes" id="UP000247702"/>
    </source>
</evidence>
<dbReference type="EMBL" id="BLAL01000011">
    <property type="protein sequence ID" value="GES73848.1"/>
    <property type="molecule type" value="Genomic_DNA"/>
</dbReference>
<evidence type="ECO:0000313" key="2">
    <source>
        <dbReference type="EMBL" id="GES73848.1"/>
    </source>
</evidence>
<dbReference type="Proteomes" id="UP000247702">
    <property type="component" value="Unassembled WGS sequence"/>
</dbReference>
<reference evidence="2" key="2">
    <citation type="submission" date="2019-10" db="EMBL/GenBank/DDBJ databases">
        <title>Conservation and host-specific expression of non-tandemly repeated heterogenous ribosome RNA gene in arbuscular mycorrhizal fungi.</title>
        <authorList>
            <person name="Maeda T."/>
            <person name="Kobayashi Y."/>
            <person name="Nakagawa T."/>
            <person name="Ezawa T."/>
            <person name="Yamaguchi K."/>
            <person name="Bino T."/>
            <person name="Nishimoto Y."/>
            <person name="Shigenobu S."/>
            <person name="Kawaguchi M."/>
        </authorList>
    </citation>
    <scope>NUCLEOTIDE SEQUENCE</scope>
    <source>
        <strain evidence="2">HR1</strain>
    </source>
</reference>